<evidence type="ECO:0000313" key="2">
    <source>
        <dbReference type="EMBL" id="CAB4167776.1"/>
    </source>
</evidence>
<organism evidence="1">
    <name type="scientific">uncultured Caudovirales phage</name>
    <dbReference type="NCBI Taxonomy" id="2100421"/>
    <lineage>
        <taxon>Viruses</taxon>
        <taxon>Duplodnaviria</taxon>
        <taxon>Heunggongvirae</taxon>
        <taxon>Uroviricota</taxon>
        <taxon>Caudoviricetes</taxon>
        <taxon>Peduoviridae</taxon>
        <taxon>Maltschvirus</taxon>
        <taxon>Maltschvirus maltsch</taxon>
    </lineage>
</organism>
<dbReference type="EMBL" id="LR796814">
    <property type="protein sequence ID" value="CAB4167776.1"/>
    <property type="molecule type" value="Genomic_DNA"/>
</dbReference>
<sequence>MARPMIYPMGTLEIGEVATMPADKKGMAKRTSRNVSQYGIRNGKAFKCRTVDGVTFITRLG</sequence>
<evidence type="ECO:0000313" key="1">
    <source>
        <dbReference type="EMBL" id="CAB4158433.1"/>
    </source>
</evidence>
<reference evidence="1" key="1">
    <citation type="submission" date="2020-04" db="EMBL/GenBank/DDBJ databases">
        <authorList>
            <person name="Chiriac C."/>
            <person name="Salcher M."/>
            <person name="Ghai R."/>
            <person name="Kavagutti S V."/>
        </authorList>
    </citation>
    <scope>NUCLEOTIDE SEQUENCE</scope>
</reference>
<protein>
    <submittedName>
        <fullName evidence="1">Uncharacterized protein</fullName>
    </submittedName>
</protein>
<proteinExistence type="predicted"/>
<dbReference type="EMBL" id="LR796674">
    <property type="protein sequence ID" value="CAB4158433.1"/>
    <property type="molecule type" value="Genomic_DNA"/>
</dbReference>
<gene>
    <name evidence="1" type="ORF">UFOVP714_10</name>
    <name evidence="2" type="ORF">UFOVP864_50</name>
</gene>
<name>A0A6J5NHL1_9CAUD</name>
<accession>A0A6J5NHL1</accession>